<dbReference type="Proteomes" id="UP000515154">
    <property type="component" value="Linkage group LG3"/>
</dbReference>
<dbReference type="KEGG" id="osn:115209182"/>
<dbReference type="PANTHER" id="PTHR45913">
    <property type="entry name" value="EPM2A-INTERACTING PROTEIN 1"/>
    <property type="match status" value="1"/>
</dbReference>
<dbReference type="AlphaFoldDB" id="A0A6P7S521"/>
<keyword evidence="1" id="KW-1185">Reference proteome</keyword>
<dbReference type="PANTHER" id="PTHR45913:SF22">
    <property type="entry name" value="SCAN BOX DOMAIN-CONTAINING PROTEIN"/>
    <property type="match status" value="1"/>
</dbReference>
<reference evidence="2" key="1">
    <citation type="submission" date="2025-08" db="UniProtKB">
        <authorList>
            <consortium name="RefSeq"/>
        </authorList>
    </citation>
    <scope>IDENTIFICATION</scope>
</reference>
<protein>
    <submittedName>
        <fullName evidence="2">Zinc finger BED domain-containing protein 5-like</fullName>
    </submittedName>
</protein>
<evidence type="ECO:0000313" key="1">
    <source>
        <dbReference type="Proteomes" id="UP000515154"/>
    </source>
</evidence>
<sequence length="110" mass="12853">MIKQHVLNLHAEIQRYFPELQNFENVHHFITNSFVIPVVGLLSEDYIIQGQFINLLNDGGAKNTFCKMCCNEFWTEMMQSYPDVAELALKIIVPFAKMYKCEMVLQLYSN</sequence>
<dbReference type="RefSeq" id="XP_029633283.1">
    <property type="nucleotide sequence ID" value="XM_029777423.1"/>
</dbReference>
<organism evidence="1 2">
    <name type="scientific">Octopus sinensis</name>
    <name type="common">East Asian common octopus</name>
    <dbReference type="NCBI Taxonomy" id="2607531"/>
    <lineage>
        <taxon>Eukaryota</taxon>
        <taxon>Metazoa</taxon>
        <taxon>Spiralia</taxon>
        <taxon>Lophotrochozoa</taxon>
        <taxon>Mollusca</taxon>
        <taxon>Cephalopoda</taxon>
        <taxon>Coleoidea</taxon>
        <taxon>Octopodiformes</taxon>
        <taxon>Octopoda</taxon>
        <taxon>Incirrata</taxon>
        <taxon>Octopodidae</taxon>
        <taxon>Octopus</taxon>
    </lineage>
</organism>
<name>A0A6P7S521_9MOLL</name>
<gene>
    <name evidence="2" type="primary">LOC115209182</name>
</gene>
<evidence type="ECO:0000313" key="2">
    <source>
        <dbReference type="RefSeq" id="XP_029633283.1"/>
    </source>
</evidence>
<proteinExistence type="predicted"/>
<accession>A0A6P7S521</accession>